<protein>
    <submittedName>
        <fullName evidence="1">Uncharacterized protein</fullName>
    </submittedName>
</protein>
<sequence>MKKKSKKMKCVLHLKAFLLIILLLAGLVSGSIGEERTYMVENNPEKNQQRYPYRVVTDSAVLYLSRDDIELLGEEKFYAGLELLLAGMEKDFAEVREVLKDYLKDEVPSIPIYTDFAGRAEEAQLSDAFYYDPDMGIRLFKGWDDAGYSLLHEYVHFLTDVCVTFGISHGFWAEGIAEYLSKLVCSNRMARAFNYAMSDEFAAGMIARGAGDAEGKIDIRKVYYGGAAIYNTPITVGEKYFAVCNSWMHMTETQQEHPTMMSVTYHQAACVVEYLVKKFGKDYVFTHMDGTAKEFKEAYGQEFEELFGEWKAENMKMCERIHMAIY</sequence>
<proteinExistence type="predicted"/>
<comment type="caution">
    <text evidence="1">The sequence shown here is derived from an EMBL/GenBank/DDBJ whole genome shotgun (WGS) entry which is preliminary data.</text>
</comment>
<accession>A0AC61PHH5</accession>
<organism evidence="1 2">
    <name type="scientific">Aristaeella lactis</name>
    <dbReference type="NCBI Taxonomy" id="3046383"/>
    <lineage>
        <taxon>Bacteria</taxon>
        <taxon>Bacillati</taxon>
        <taxon>Bacillota</taxon>
        <taxon>Clostridia</taxon>
        <taxon>Eubacteriales</taxon>
        <taxon>Aristaeellaceae</taxon>
        <taxon>Aristaeella</taxon>
    </lineage>
</organism>
<name>A0AC61PHH5_9FIRM</name>
<reference evidence="1" key="1">
    <citation type="submission" date="2017-04" db="EMBL/GenBank/DDBJ databases">
        <authorList>
            <person name="Varghese N."/>
            <person name="Submissions S."/>
        </authorList>
    </citation>
    <scope>NUCLEOTIDE SEQUENCE</scope>
    <source>
        <strain evidence="1">WTE2008</strain>
    </source>
</reference>
<gene>
    <name evidence="1" type="ORF">SAMN06297397_0208</name>
</gene>
<evidence type="ECO:0000313" key="2">
    <source>
        <dbReference type="Proteomes" id="UP000192328"/>
    </source>
</evidence>
<evidence type="ECO:0000313" key="1">
    <source>
        <dbReference type="EMBL" id="SMC35516.1"/>
    </source>
</evidence>
<dbReference type="EMBL" id="FWXZ01000001">
    <property type="protein sequence ID" value="SMC35516.1"/>
    <property type="molecule type" value="Genomic_DNA"/>
</dbReference>
<keyword evidence="2" id="KW-1185">Reference proteome</keyword>
<dbReference type="Proteomes" id="UP000192328">
    <property type="component" value="Unassembled WGS sequence"/>
</dbReference>